<protein>
    <recommendedName>
        <fullName evidence="4">Membrane-binding protein</fullName>
    </recommendedName>
</protein>
<dbReference type="eggNOG" id="COG2849">
    <property type="taxonomic scope" value="Bacteria"/>
</dbReference>
<dbReference type="Proteomes" id="UP000028713">
    <property type="component" value="Unassembled WGS sequence"/>
</dbReference>
<organism evidence="2 3">
    <name type="scientific">Chryseobacterium formosense</name>
    <dbReference type="NCBI Taxonomy" id="236814"/>
    <lineage>
        <taxon>Bacteria</taxon>
        <taxon>Pseudomonadati</taxon>
        <taxon>Bacteroidota</taxon>
        <taxon>Flavobacteriia</taxon>
        <taxon>Flavobacteriales</taxon>
        <taxon>Weeksellaceae</taxon>
        <taxon>Chryseobacterium group</taxon>
        <taxon>Chryseobacterium</taxon>
    </lineage>
</organism>
<reference evidence="2 3" key="1">
    <citation type="submission" date="2014-07" db="EMBL/GenBank/DDBJ databases">
        <title>Genome of Chryseobacterium formosense LMG 24722.</title>
        <authorList>
            <person name="Pipes S.E."/>
            <person name="Stropko S.J."/>
            <person name="Newman J.D."/>
        </authorList>
    </citation>
    <scope>NUCLEOTIDE SEQUENCE [LARGE SCALE GENOMIC DNA]</scope>
    <source>
        <strain evidence="2 3">LMG 24722</strain>
    </source>
</reference>
<keyword evidence="3" id="KW-1185">Reference proteome</keyword>
<proteinExistence type="predicted"/>
<name>A0A085YZ39_9FLAO</name>
<dbReference type="Gene3D" id="2.20.110.10">
    <property type="entry name" value="Histone H3 K4-specific methyltransferase SET7/9 N-terminal domain"/>
    <property type="match status" value="4"/>
</dbReference>
<sequence>MGINMTKHFIKLFCILSFCFATAQNITYFDENWKETNKKNASFYRTLKSSQGLFEINDYYVGGNIQFKGFASNSVEPFVYNGLLTWYYINGNIESKANFKDGIQNGLYEKFYDNGKLDNTVMYLNGKRDGLYREYYNSGELQGKMTYINGKKEGQSIEYYKDGKEKFVRNFKNDSLDGKFSAYWENGNLKADGFYVNGVFQNKYTEYFEDGKIAATSNIVNGKMDGEYLIYFDDGKLKTLITNKDGVMNGKYEVYNRSGNLFNKGNAVNGYQEGECFDYYYEGELRKKYFIKNKNVDGKYYEYFRDKKVSTEGEFKDGKALTYNSTSLRKEKGKTVSAEMTIKNDVENWKFYNDKILVVEAFYKEGLKTGLWKIYSKNTGKLLQTRDYKNNQKDGEQYLQTIRTENFDPFLFLSDRFMLKQSILDDNSNDVLINIIQNEDVNVLISSL</sequence>
<dbReference type="STRING" id="236814.IX39_19375"/>
<dbReference type="InterPro" id="IPR011652">
    <property type="entry name" value="MORN_2"/>
</dbReference>
<evidence type="ECO:0000313" key="2">
    <source>
        <dbReference type="EMBL" id="KFE97452.1"/>
    </source>
</evidence>
<evidence type="ECO:0000313" key="3">
    <source>
        <dbReference type="Proteomes" id="UP000028713"/>
    </source>
</evidence>
<dbReference type="EMBL" id="JPRP01000005">
    <property type="protein sequence ID" value="KFE97452.1"/>
    <property type="molecule type" value="Genomic_DNA"/>
</dbReference>
<comment type="caution">
    <text evidence="2">The sequence shown here is derived from an EMBL/GenBank/DDBJ whole genome shotgun (WGS) entry which is preliminary data.</text>
</comment>
<feature type="chain" id="PRO_5001800325" description="Membrane-binding protein" evidence="1">
    <location>
        <begin position="24"/>
        <end position="448"/>
    </location>
</feature>
<dbReference type="Pfam" id="PF07661">
    <property type="entry name" value="MORN_2"/>
    <property type="match status" value="5"/>
</dbReference>
<feature type="signal peptide" evidence="1">
    <location>
        <begin position="1"/>
        <end position="23"/>
    </location>
</feature>
<dbReference type="OrthoDB" id="830908at2"/>
<gene>
    <name evidence="2" type="ORF">IX39_19375</name>
</gene>
<keyword evidence="1" id="KW-0732">Signal</keyword>
<accession>A0A085YZ39</accession>
<evidence type="ECO:0000256" key="1">
    <source>
        <dbReference type="SAM" id="SignalP"/>
    </source>
</evidence>
<dbReference type="SUPFAM" id="SSF82185">
    <property type="entry name" value="Histone H3 K4-specific methyltransferase SET7/9 N-terminal domain"/>
    <property type="match status" value="4"/>
</dbReference>
<dbReference type="PANTHER" id="PTHR33706:SF1">
    <property type="entry name" value="TPR REPEAT PROTEIN"/>
    <property type="match status" value="1"/>
</dbReference>
<dbReference type="AlphaFoldDB" id="A0A085YZ39"/>
<evidence type="ECO:0008006" key="4">
    <source>
        <dbReference type="Google" id="ProtNLM"/>
    </source>
</evidence>
<dbReference type="PANTHER" id="PTHR33706">
    <property type="entry name" value="MORN VARIANT REPEAT PROTEIN"/>
    <property type="match status" value="1"/>
</dbReference>